<organism evidence="1 2">
    <name type="scientific">Porphyra umbilicalis</name>
    <name type="common">Purple laver</name>
    <name type="synonym">Red alga</name>
    <dbReference type="NCBI Taxonomy" id="2786"/>
    <lineage>
        <taxon>Eukaryota</taxon>
        <taxon>Rhodophyta</taxon>
        <taxon>Bangiophyceae</taxon>
        <taxon>Bangiales</taxon>
        <taxon>Bangiaceae</taxon>
        <taxon>Porphyra</taxon>
    </lineage>
</organism>
<evidence type="ECO:0000313" key="1">
    <source>
        <dbReference type="EMBL" id="OSX70098.1"/>
    </source>
</evidence>
<gene>
    <name evidence="1" type="ORF">BU14_0914s0003</name>
</gene>
<proteinExistence type="predicted"/>
<evidence type="ECO:0000313" key="2">
    <source>
        <dbReference type="Proteomes" id="UP000218209"/>
    </source>
</evidence>
<sequence>MLDSLLAATCGSPWTPAPEPARAVAGATPARMPPCRRLARLTHG</sequence>
<dbReference type="Proteomes" id="UP000218209">
    <property type="component" value="Unassembled WGS sequence"/>
</dbReference>
<dbReference type="EMBL" id="KV919316">
    <property type="protein sequence ID" value="OSX70098.1"/>
    <property type="molecule type" value="Genomic_DNA"/>
</dbReference>
<keyword evidence="2" id="KW-1185">Reference proteome</keyword>
<name>A0A1X6NND3_PORUM</name>
<accession>A0A1X6NND3</accession>
<reference evidence="1 2" key="1">
    <citation type="submission" date="2017-03" db="EMBL/GenBank/DDBJ databases">
        <title>WGS assembly of Porphyra umbilicalis.</title>
        <authorList>
            <person name="Brawley S.H."/>
            <person name="Blouin N.A."/>
            <person name="Ficko-Blean E."/>
            <person name="Wheeler G.L."/>
            <person name="Lohr M."/>
            <person name="Goodson H.V."/>
            <person name="Jenkins J.W."/>
            <person name="Blaby-Haas C.E."/>
            <person name="Helliwell K.E."/>
            <person name="Chan C."/>
            <person name="Marriage T."/>
            <person name="Bhattacharya D."/>
            <person name="Klein A.S."/>
            <person name="Badis Y."/>
            <person name="Brodie J."/>
            <person name="Cao Y."/>
            <person name="Collen J."/>
            <person name="Dittami S.M."/>
            <person name="Gachon C.M."/>
            <person name="Green B.R."/>
            <person name="Karpowicz S."/>
            <person name="Kim J.W."/>
            <person name="Kudahl U."/>
            <person name="Lin S."/>
            <person name="Michel G."/>
            <person name="Mittag M."/>
            <person name="Olson B.J."/>
            <person name="Pangilinan J."/>
            <person name="Peng Y."/>
            <person name="Qiu H."/>
            <person name="Shu S."/>
            <person name="Singer J.T."/>
            <person name="Smith A.G."/>
            <person name="Sprecher B.N."/>
            <person name="Wagner V."/>
            <person name="Wang W."/>
            <person name="Wang Z.-Y."/>
            <person name="Yan J."/>
            <person name="Yarish C."/>
            <person name="Zoeuner-Riek S."/>
            <person name="Zhuang Y."/>
            <person name="Zou Y."/>
            <person name="Lindquist E.A."/>
            <person name="Grimwood J."/>
            <person name="Barry K."/>
            <person name="Rokhsar D.S."/>
            <person name="Schmutz J."/>
            <person name="Stiller J.W."/>
            <person name="Grossman A.R."/>
            <person name="Prochnik S.E."/>
        </authorList>
    </citation>
    <scope>NUCLEOTIDE SEQUENCE [LARGE SCALE GENOMIC DNA]</scope>
    <source>
        <strain evidence="1">4086291</strain>
    </source>
</reference>
<protein>
    <submittedName>
        <fullName evidence="1">Uncharacterized protein</fullName>
    </submittedName>
</protein>
<dbReference type="AlphaFoldDB" id="A0A1X6NND3"/>